<evidence type="ECO:0000259" key="4">
    <source>
        <dbReference type="PROSITE" id="PS50102"/>
    </source>
</evidence>
<dbReference type="PANTHER" id="PTHR23236">
    <property type="entry name" value="EUKARYOTIC TRANSLATION INITIATION FACTOR 4B/4H"/>
    <property type="match status" value="1"/>
</dbReference>
<feature type="region of interest" description="Disordered" evidence="3">
    <location>
        <begin position="131"/>
        <end position="477"/>
    </location>
</feature>
<gene>
    <name evidence="5" type="ORF">RDB_LOCUS85734</name>
</gene>
<keyword evidence="1 2" id="KW-0694">RNA-binding</keyword>
<feature type="region of interest" description="Disordered" evidence="3">
    <location>
        <begin position="27"/>
        <end position="73"/>
    </location>
</feature>
<name>A0A8H3CEG3_9AGAM</name>
<protein>
    <recommendedName>
        <fullName evidence="4">RRM domain-containing protein</fullName>
    </recommendedName>
</protein>
<dbReference type="EMBL" id="CAJMXA010002317">
    <property type="protein sequence ID" value="CAE6479101.1"/>
    <property type="molecule type" value="Genomic_DNA"/>
</dbReference>
<reference evidence="5" key="1">
    <citation type="submission" date="2021-01" db="EMBL/GenBank/DDBJ databases">
        <authorList>
            <person name="Kaushik A."/>
        </authorList>
    </citation>
    <scope>NUCLEOTIDE SEQUENCE</scope>
    <source>
        <strain evidence="5">AG6-10EEA</strain>
    </source>
</reference>
<dbReference type="InterPro" id="IPR000504">
    <property type="entry name" value="RRM_dom"/>
</dbReference>
<feature type="compositionally biased region" description="Basic and acidic residues" evidence="3">
    <location>
        <begin position="190"/>
        <end position="201"/>
    </location>
</feature>
<dbReference type="SMART" id="SM00360">
    <property type="entry name" value="RRM"/>
    <property type="match status" value="1"/>
</dbReference>
<dbReference type="AlphaFoldDB" id="A0A8H3CEG3"/>
<dbReference type="PANTHER" id="PTHR23236:SF11">
    <property type="entry name" value="EUKARYOTIC TRANSLATION INITIATION FACTOR 4H"/>
    <property type="match status" value="1"/>
</dbReference>
<feature type="compositionally biased region" description="Low complexity" evidence="3">
    <location>
        <begin position="161"/>
        <end position="170"/>
    </location>
</feature>
<dbReference type="OrthoDB" id="6431331at2759"/>
<evidence type="ECO:0000313" key="6">
    <source>
        <dbReference type="Proteomes" id="UP000663853"/>
    </source>
</evidence>
<dbReference type="SUPFAM" id="SSF54928">
    <property type="entry name" value="RNA-binding domain, RBD"/>
    <property type="match status" value="1"/>
</dbReference>
<evidence type="ECO:0000313" key="5">
    <source>
        <dbReference type="EMBL" id="CAE6479101.1"/>
    </source>
</evidence>
<feature type="compositionally biased region" description="Polar residues" evidence="3">
    <location>
        <begin position="373"/>
        <end position="393"/>
    </location>
</feature>
<dbReference type="PROSITE" id="PS50102">
    <property type="entry name" value="RRM"/>
    <property type="match status" value="1"/>
</dbReference>
<evidence type="ECO:0000256" key="3">
    <source>
        <dbReference type="SAM" id="MobiDB-lite"/>
    </source>
</evidence>
<feature type="compositionally biased region" description="Gly residues" evidence="3">
    <location>
        <begin position="311"/>
        <end position="323"/>
    </location>
</feature>
<evidence type="ECO:0000256" key="1">
    <source>
        <dbReference type="ARBA" id="ARBA00022884"/>
    </source>
</evidence>
<dbReference type="GO" id="GO:0005730">
    <property type="term" value="C:nucleolus"/>
    <property type="evidence" value="ECO:0007669"/>
    <property type="project" value="TreeGrafter"/>
</dbReference>
<feature type="compositionally biased region" description="Polar residues" evidence="3">
    <location>
        <begin position="351"/>
        <end position="360"/>
    </location>
</feature>
<proteinExistence type="predicted"/>
<feature type="compositionally biased region" description="Basic and acidic residues" evidence="3">
    <location>
        <begin position="407"/>
        <end position="430"/>
    </location>
</feature>
<organism evidence="5 6">
    <name type="scientific">Rhizoctonia solani</name>
    <dbReference type="NCBI Taxonomy" id="456999"/>
    <lineage>
        <taxon>Eukaryota</taxon>
        <taxon>Fungi</taxon>
        <taxon>Dikarya</taxon>
        <taxon>Basidiomycota</taxon>
        <taxon>Agaricomycotina</taxon>
        <taxon>Agaricomycetes</taxon>
        <taxon>Cantharellales</taxon>
        <taxon>Ceratobasidiaceae</taxon>
        <taxon>Rhizoctonia</taxon>
    </lineage>
</organism>
<accession>A0A8H3CEG3</accession>
<dbReference type="Gene3D" id="3.30.70.330">
    <property type="match status" value="1"/>
</dbReference>
<dbReference type="Pfam" id="PF00076">
    <property type="entry name" value="RRM_1"/>
    <property type="match status" value="1"/>
</dbReference>
<dbReference type="InterPro" id="IPR012677">
    <property type="entry name" value="Nucleotide-bd_a/b_plait_sf"/>
</dbReference>
<dbReference type="GO" id="GO:0003723">
    <property type="term" value="F:RNA binding"/>
    <property type="evidence" value="ECO:0007669"/>
    <property type="project" value="UniProtKB-UniRule"/>
</dbReference>
<comment type="caution">
    <text evidence="5">The sequence shown here is derived from an EMBL/GenBank/DDBJ whole genome shotgun (WGS) entry which is preliminary data.</text>
</comment>
<evidence type="ECO:0000256" key="2">
    <source>
        <dbReference type="PROSITE-ProRule" id="PRU00176"/>
    </source>
</evidence>
<feature type="compositionally biased region" description="Basic and acidic residues" evidence="3">
    <location>
        <begin position="39"/>
        <end position="70"/>
    </location>
</feature>
<feature type="compositionally biased region" description="Basic and acidic residues" evidence="3">
    <location>
        <begin position="455"/>
        <end position="475"/>
    </location>
</feature>
<dbReference type="Proteomes" id="UP000663853">
    <property type="component" value="Unassembled WGS sequence"/>
</dbReference>
<feature type="domain" description="RRM" evidence="4">
    <location>
        <begin position="78"/>
        <end position="153"/>
    </location>
</feature>
<sequence length="511" mass="54857">MAPKKGQKQKMSLGDFLGDEKFGSWADEMENLPSAPAARADDAPSDRYGRGDRDFSSRPDRPPVAHREDLPLPTAPPYIAYVGNLSFDLIEDDLGQFFAPETLKSIKVIRDRDDKPKGFGYVEFETLDGLKDGLSKSGTQLNSRTVRVSVAEPPKERERGSGFTSFGGDSTDWRRDGPPPTSDSRGVRGSRFDDRPPREPVEPSEAEVTSDWRSNQPVRSALPAEPARRAGSGFRDGPPRSGTELNWERKAQTPADAAATDRPSNFRRGSGFSTPAGDKESAPLSAAETDDAWRRGPPRASIQAEEPPKRGGFGGRGGEGSVSGGPPDTGDWRSQMRGPTARQGSTDEKSPTNSQPQTPQGGRRQLNLLPRSGTGSNAASPLSSPRMANSTAPKANPFGAARPVDVSSREREVSGKLDKERENRLKDKTPFGRPGTGPRRDSASGGPPAGTQSTSRDRSPAEEEKKERPVNKFDAKAAQVRSQISFAAAAAAKKEEAAANEAADKLAEVTV</sequence>
<dbReference type="InterPro" id="IPR035979">
    <property type="entry name" value="RBD_domain_sf"/>
</dbReference>
<feature type="compositionally biased region" description="Polar residues" evidence="3">
    <location>
        <begin position="136"/>
        <end position="146"/>
    </location>
</feature>